<evidence type="ECO:0000313" key="3">
    <source>
        <dbReference type="EMBL" id="MBK1816895.1"/>
    </source>
</evidence>
<dbReference type="EMBL" id="JAENIK010000011">
    <property type="protein sequence ID" value="MBK1816895.1"/>
    <property type="molecule type" value="Genomic_DNA"/>
</dbReference>
<keyword evidence="2" id="KW-0812">Transmembrane</keyword>
<keyword evidence="2" id="KW-1133">Transmembrane helix</keyword>
<keyword evidence="2" id="KW-0472">Membrane</keyword>
<keyword evidence="1" id="KW-0175">Coiled coil</keyword>
<evidence type="ECO:0000256" key="1">
    <source>
        <dbReference type="SAM" id="Coils"/>
    </source>
</evidence>
<name>A0A934R7Z3_9BACT</name>
<evidence type="ECO:0000313" key="4">
    <source>
        <dbReference type="Proteomes" id="UP000600139"/>
    </source>
</evidence>
<keyword evidence="4" id="KW-1185">Reference proteome</keyword>
<sequence>MNDSKVIKDDSARSPFAGCFIFIAAMLVMVFLIGFSVLTLFRQFNEIAKFTGEQPVPIEITSLENREAEINALSERVEHFRQQLDGTEETSLALSADDLNLAIAAYEPFKELRGTFRVTSIDDKNINATISFPLNGKPRLTREGESGTITSDSRYLNGTMVAAPHLLKREIVLSLDRIEVPGKKVAPEFTNQMSPYRITERYLKDPLIGPAMAKLTRVELSGGRVMLIRKPGENPVDLITNDQVDSASGRLFKTLGIAAACFLAFAGIIVLIGVRAKARKARNP</sequence>
<dbReference type="Proteomes" id="UP000600139">
    <property type="component" value="Unassembled WGS sequence"/>
</dbReference>
<protein>
    <submittedName>
        <fullName evidence="3">Uncharacterized protein</fullName>
    </submittedName>
</protein>
<comment type="caution">
    <text evidence="3">The sequence shown here is derived from an EMBL/GenBank/DDBJ whole genome shotgun (WGS) entry which is preliminary data.</text>
</comment>
<evidence type="ECO:0000256" key="2">
    <source>
        <dbReference type="SAM" id="Phobius"/>
    </source>
</evidence>
<proteinExistence type="predicted"/>
<gene>
    <name evidence="3" type="ORF">JIN84_14815</name>
</gene>
<dbReference type="AlphaFoldDB" id="A0A934R7Z3"/>
<feature type="transmembrane region" description="Helical" evidence="2">
    <location>
        <begin position="255"/>
        <end position="274"/>
    </location>
</feature>
<dbReference type="RefSeq" id="WP_200351819.1">
    <property type="nucleotide sequence ID" value="NZ_BAABHZ010000006.1"/>
</dbReference>
<feature type="coiled-coil region" evidence="1">
    <location>
        <begin position="63"/>
        <end position="90"/>
    </location>
</feature>
<accession>A0A934R7Z3</accession>
<feature type="transmembrane region" description="Helical" evidence="2">
    <location>
        <begin position="20"/>
        <end position="41"/>
    </location>
</feature>
<reference evidence="3" key="1">
    <citation type="submission" date="2021-01" db="EMBL/GenBank/DDBJ databases">
        <title>Modified the classification status of verrucomicrobia.</title>
        <authorList>
            <person name="Feng X."/>
        </authorList>
    </citation>
    <scope>NUCLEOTIDE SEQUENCE</scope>
    <source>
        <strain evidence="3">JCM 18052</strain>
    </source>
</reference>
<organism evidence="3 4">
    <name type="scientific">Luteolibacter yonseiensis</name>
    <dbReference type="NCBI Taxonomy" id="1144680"/>
    <lineage>
        <taxon>Bacteria</taxon>
        <taxon>Pseudomonadati</taxon>
        <taxon>Verrucomicrobiota</taxon>
        <taxon>Verrucomicrobiia</taxon>
        <taxon>Verrucomicrobiales</taxon>
        <taxon>Verrucomicrobiaceae</taxon>
        <taxon>Luteolibacter</taxon>
    </lineage>
</organism>